<feature type="region of interest" description="Disordered" evidence="1">
    <location>
        <begin position="612"/>
        <end position="662"/>
    </location>
</feature>
<comment type="caution">
    <text evidence="2">The sequence shown here is derived from an EMBL/GenBank/DDBJ whole genome shotgun (WGS) entry which is preliminary data.</text>
</comment>
<feature type="compositionally biased region" description="Basic and acidic residues" evidence="1">
    <location>
        <begin position="234"/>
        <end position="252"/>
    </location>
</feature>
<feature type="compositionally biased region" description="Low complexity" evidence="1">
    <location>
        <begin position="192"/>
        <end position="205"/>
    </location>
</feature>
<proteinExistence type="predicted"/>
<feature type="compositionally biased region" description="Low complexity" evidence="1">
    <location>
        <begin position="647"/>
        <end position="662"/>
    </location>
</feature>
<feature type="compositionally biased region" description="Low complexity" evidence="1">
    <location>
        <begin position="253"/>
        <end position="276"/>
    </location>
</feature>
<dbReference type="AlphaFoldDB" id="A0A0B2VVR5"/>
<name>A0A0B2VVR5_TOXCA</name>
<feature type="compositionally biased region" description="Basic and acidic residues" evidence="1">
    <location>
        <begin position="206"/>
        <end position="227"/>
    </location>
</feature>
<dbReference type="EMBL" id="JPKZ01000388">
    <property type="protein sequence ID" value="KHN87626.1"/>
    <property type="molecule type" value="Genomic_DNA"/>
</dbReference>
<reference evidence="2 3" key="1">
    <citation type="submission" date="2014-11" db="EMBL/GenBank/DDBJ databases">
        <title>Genetic blueprint of the zoonotic pathogen Toxocara canis.</title>
        <authorList>
            <person name="Zhu X.-Q."/>
            <person name="Korhonen P.K."/>
            <person name="Cai H."/>
            <person name="Young N.D."/>
            <person name="Nejsum P."/>
            <person name="von Samson-Himmelstjerna G."/>
            <person name="Boag P.R."/>
            <person name="Tan P."/>
            <person name="Li Q."/>
            <person name="Min J."/>
            <person name="Yang Y."/>
            <person name="Wang X."/>
            <person name="Fang X."/>
            <person name="Hall R.S."/>
            <person name="Hofmann A."/>
            <person name="Sternberg P.W."/>
            <person name="Jex A.R."/>
            <person name="Gasser R.B."/>
        </authorList>
    </citation>
    <scope>NUCLEOTIDE SEQUENCE [LARGE SCALE GENOMIC DNA]</scope>
    <source>
        <strain evidence="2">PN_DK_2014</strain>
    </source>
</reference>
<dbReference type="Proteomes" id="UP000031036">
    <property type="component" value="Unassembled WGS sequence"/>
</dbReference>
<feature type="compositionally biased region" description="Basic and acidic residues" evidence="1">
    <location>
        <begin position="181"/>
        <end position="191"/>
    </location>
</feature>
<feature type="compositionally biased region" description="Basic and acidic residues" evidence="1">
    <location>
        <begin position="72"/>
        <end position="96"/>
    </location>
</feature>
<gene>
    <name evidence="2" type="ORF">Tcan_06350</name>
</gene>
<protein>
    <submittedName>
        <fullName evidence="2">Reticulocyte-binding protein 2-like protein a</fullName>
    </submittedName>
</protein>
<organism evidence="2 3">
    <name type="scientific">Toxocara canis</name>
    <name type="common">Canine roundworm</name>
    <dbReference type="NCBI Taxonomy" id="6265"/>
    <lineage>
        <taxon>Eukaryota</taxon>
        <taxon>Metazoa</taxon>
        <taxon>Ecdysozoa</taxon>
        <taxon>Nematoda</taxon>
        <taxon>Chromadorea</taxon>
        <taxon>Rhabditida</taxon>
        <taxon>Spirurina</taxon>
        <taxon>Ascaridomorpha</taxon>
        <taxon>Ascaridoidea</taxon>
        <taxon>Toxocaridae</taxon>
        <taxon>Toxocara</taxon>
    </lineage>
</organism>
<sequence>MVTQASSPSEQKTEVFQKSHDLGTHKEVTETVVTRVEEHAHTPAEQQHVEEHKETVAEHEKAEQPATGPEHLSQEEIANKEQEARAQAEQERRAAEARQAQLRAQQEALQRAQQAQQEAQLRAQQEAQLRAQQAQAQAQAQARAQQEALERAKQAQAQAQKEAQQRAAAQAKAQQEAQAKAQKEAQMRAEQARAQQEAQMKAQQEAQRKAKEAQARAQEEARRKAEQARAQQEAQRKAQQEAQARARQEAQQKARLQQQQQQAQAAQRPQPQQAQRGQPQNTIPGKPAKPTPQVPAKPRVQAQYKQPQQQPVGAAGVTQAVPRAHNLIPNTGGEVRAMRGGELQQVYLSNLEKPAEQLPPENVQPIHVLDDNCWLTQTRVVVSDVQAPEPARIAIPELHGTVHVQPTVIVPKPLQTTRVEWNEFPQEEQKERGTVPKVKAQEWHPDKQGEIVGAAPVRSGYRPGRMGHVWPPPHDENEAPAQHFRPTKAAEDTTWIHEAKGESETGPAWGRVHATRTQRVWPPPQNEVQAAGFAGSRLPAVQWPPPEFEQQTQQEVEVLQTRLPVKPNQRQWPPPPPQYQRSRLPAVQWPPPEFEQQTQQEVEVLQTRLPVKPNQRQWPPPPPQYQPAQSVEHITTEQVSGRMPMHQQQQKTTTVTKRMVRA</sequence>
<dbReference type="STRING" id="6265.A0A0B2VVR5"/>
<evidence type="ECO:0000256" key="1">
    <source>
        <dbReference type="SAM" id="MobiDB-lite"/>
    </source>
</evidence>
<feature type="compositionally biased region" description="Polar residues" evidence="1">
    <location>
        <begin position="1"/>
        <end position="10"/>
    </location>
</feature>
<feature type="region of interest" description="Disordered" evidence="1">
    <location>
        <begin position="1"/>
        <end position="320"/>
    </location>
</feature>
<keyword evidence="3" id="KW-1185">Reference proteome</keyword>
<evidence type="ECO:0000313" key="3">
    <source>
        <dbReference type="Proteomes" id="UP000031036"/>
    </source>
</evidence>
<feature type="compositionally biased region" description="Basic and acidic residues" evidence="1">
    <location>
        <begin position="11"/>
        <end position="63"/>
    </location>
</feature>
<dbReference type="OrthoDB" id="5875553at2759"/>
<dbReference type="OMA" id="KWSRTPG"/>
<evidence type="ECO:0000313" key="2">
    <source>
        <dbReference type="EMBL" id="KHN87626.1"/>
    </source>
</evidence>
<feature type="compositionally biased region" description="Low complexity" evidence="1">
    <location>
        <begin position="154"/>
        <end position="180"/>
    </location>
</feature>
<feature type="compositionally biased region" description="Low complexity" evidence="1">
    <location>
        <begin position="301"/>
        <end position="310"/>
    </location>
</feature>
<accession>A0A0B2VVR5</accession>
<feature type="compositionally biased region" description="Low complexity" evidence="1">
    <location>
        <begin position="97"/>
        <end position="147"/>
    </location>
</feature>